<dbReference type="InterPro" id="IPR018060">
    <property type="entry name" value="HTH_AraC"/>
</dbReference>
<dbReference type="PROSITE" id="PS00041">
    <property type="entry name" value="HTH_ARAC_FAMILY_1"/>
    <property type="match status" value="1"/>
</dbReference>
<evidence type="ECO:0000256" key="2">
    <source>
        <dbReference type="ARBA" id="ARBA00023015"/>
    </source>
</evidence>
<evidence type="ECO:0000256" key="3">
    <source>
        <dbReference type="ARBA" id="ARBA00023125"/>
    </source>
</evidence>
<name>A0A7T0E080_9ENTR</name>
<dbReference type="GO" id="GO:0003700">
    <property type="term" value="F:DNA-binding transcription factor activity"/>
    <property type="evidence" value="ECO:0007669"/>
    <property type="project" value="InterPro"/>
</dbReference>
<dbReference type="InterPro" id="IPR014710">
    <property type="entry name" value="RmlC-like_jellyroll"/>
</dbReference>
<keyword evidence="3" id="KW-0238">DNA-binding</keyword>
<sequence length="264" mass="29357">MMIGLGLDGYDPDSQHDAAVAFRIRVVAQEQHIPRHQHRKGQLILALGGAITCEVENAMLMVPPQYAVWIPGQMPHSNKATPGAQLCFLFIEPGAVGLPERCCTLKISPLVRELILSLADKSREQLPLAATSRLVDVLFDELPLQRQEHLQLPVSPHPKIRLMSEKMAEEPAAWQTLGQWASHFAMSERNLARLVVKETGLSFRRWRHQLQLIVALQLLIGGKSVQQVAQSLGYDSTTAFITMFKKGLGQTPARYITSLTTTSQ</sequence>
<dbReference type="Pfam" id="PF12833">
    <property type="entry name" value="HTH_18"/>
    <property type="match status" value="1"/>
</dbReference>
<dbReference type="FunFam" id="1.10.10.60:FF:000132">
    <property type="entry name" value="AraC family transcriptional regulator"/>
    <property type="match status" value="1"/>
</dbReference>
<evidence type="ECO:0000259" key="5">
    <source>
        <dbReference type="PROSITE" id="PS01124"/>
    </source>
</evidence>
<feature type="domain" description="HTH araC/xylS-type" evidence="5">
    <location>
        <begin position="157"/>
        <end position="258"/>
    </location>
</feature>
<dbReference type="SUPFAM" id="SSF46689">
    <property type="entry name" value="Homeodomain-like"/>
    <property type="match status" value="1"/>
</dbReference>
<reference evidence="6" key="1">
    <citation type="submission" date="2020-09" db="EMBL/GenBank/DDBJ databases">
        <title>First Report of a novel Colistin-Resistant species of Enterobacter cloacae complex Producing MCR-5 isolated from hospital sewage water.</title>
        <authorList>
            <person name="Zhou K."/>
        </authorList>
    </citation>
    <scope>NUCLEOTIDE SEQUENCE [LARGE SCALE GENOMIC DNA]</scope>
    <source>
        <strain evidence="6">HSW1412</strain>
    </source>
</reference>
<dbReference type="Gene3D" id="1.10.10.60">
    <property type="entry name" value="Homeodomain-like"/>
    <property type="match status" value="1"/>
</dbReference>
<dbReference type="PROSITE" id="PS01124">
    <property type="entry name" value="HTH_ARAC_FAMILY_2"/>
    <property type="match status" value="1"/>
</dbReference>
<dbReference type="SMART" id="SM00342">
    <property type="entry name" value="HTH_ARAC"/>
    <property type="match status" value="1"/>
</dbReference>
<dbReference type="Gene3D" id="2.60.120.10">
    <property type="entry name" value="Jelly Rolls"/>
    <property type="match status" value="1"/>
</dbReference>
<keyword evidence="4" id="KW-0804">Transcription</keyword>
<dbReference type="GO" id="GO:0043565">
    <property type="term" value="F:sequence-specific DNA binding"/>
    <property type="evidence" value="ECO:0007669"/>
    <property type="project" value="InterPro"/>
</dbReference>
<protein>
    <submittedName>
        <fullName evidence="6">Helix-turn-helix transcriptional regulator</fullName>
    </submittedName>
</protein>
<accession>A0A7T0E080</accession>
<dbReference type="PANTHER" id="PTHR11019:SF199">
    <property type="entry name" value="HTH-TYPE TRANSCRIPTIONAL REGULATOR NIMR"/>
    <property type="match status" value="1"/>
</dbReference>
<dbReference type="InterPro" id="IPR018062">
    <property type="entry name" value="HTH_AraC-typ_CS"/>
</dbReference>
<gene>
    <name evidence="6" type="ORF">IDM36_09105</name>
</gene>
<evidence type="ECO:0000256" key="4">
    <source>
        <dbReference type="ARBA" id="ARBA00023163"/>
    </source>
</evidence>
<evidence type="ECO:0000313" key="6">
    <source>
        <dbReference type="EMBL" id="QPK02720.1"/>
    </source>
</evidence>
<evidence type="ECO:0000256" key="1">
    <source>
        <dbReference type="ARBA" id="ARBA00022491"/>
    </source>
</evidence>
<keyword evidence="2" id="KW-0805">Transcription regulation</keyword>
<dbReference type="InterPro" id="IPR011051">
    <property type="entry name" value="RmlC_Cupin_sf"/>
</dbReference>
<dbReference type="PRINTS" id="PR00032">
    <property type="entry name" value="HTHARAC"/>
</dbReference>
<dbReference type="InterPro" id="IPR020449">
    <property type="entry name" value="Tscrpt_reg_AraC-type_HTH"/>
</dbReference>
<dbReference type="SUPFAM" id="SSF51182">
    <property type="entry name" value="RmlC-like cupins"/>
    <property type="match status" value="1"/>
</dbReference>
<proteinExistence type="predicted"/>
<dbReference type="InterPro" id="IPR009057">
    <property type="entry name" value="Homeodomain-like_sf"/>
</dbReference>
<organism evidence="6">
    <name type="scientific">Enterobacter mori</name>
    <dbReference type="NCBI Taxonomy" id="539813"/>
    <lineage>
        <taxon>Bacteria</taxon>
        <taxon>Pseudomonadati</taxon>
        <taxon>Pseudomonadota</taxon>
        <taxon>Gammaproteobacteria</taxon>
        <taxon>Enterobacterales</taxon>
        <taxon>Enterobacteriaceae</taxon>
        <taxon>Enterobacter</taxon>
    </lineage>
</organism>
<dbReference type="EMBL" id="CP061801">
    <property type="protein sequence ID" value="QPK02720.1"/>
    <property type="molecule type" value="Genomic_DNA"/>
</dbReference>
<keyword evidence="1" id="KW-0678">Repressor</keyword>
<dbReference type="CDD" id="cd06124">
    <property type="entry name" value="cupin_NimR-like_N"/>
    <property type="match status" value="1"/>
</dbReference>
<dbReference type="PANTHER" id="PTHR11019">
    <property type="entry name" value="HTH-TYPE TRANSCRIPTIONAL REGULATOR NIMR"/>
    <property type="match status" value="1"/>
</dbReference>
<dbReference type="AlphaFoldDB" id="A0A7T0E080"/>